<gene>
    <name evidence="6" type="ORF">CINCED_3A019684</name>
</gene>
<evidence type="ECO:0000256" key="1">
    <source>
        <dbReference type="ARBA" id="ARBA00022679"/>
    </source>
</evidence>
<dbReference type="GO" id="GO:0006139">
    <property type="term" value="P:nucleobase-containing compound metabolic process"/>
    <property type="evidence" value="ECO:0007669"/>
    <property type="project" value="InterPro"/>
</dbReference>
<accession>A0A5E4M905</accession>
<dbReference type="EMBL" id="CABPRJ010000021">
    <property type="protein sequence ID" value="VVC25871.1"/>
    <property type="molecule type" value="Genomic_DNA"/>
</dbReference>
<dbReference type="PROSITE" id="PS00113">
    <property type="entry name" value="ADENYLATE_KINASE"/>
    <property type="match status" value="1"/>
</dbReference>
<evidence type="ECO:0000256" key="3">
    <source>
        <dbReference type="ARBA" id="ARBA00022777"/>
    </source>
</evidence>
<dbReference type="CDD" id="cd01428">
    <property type="entry name" value="ADK"/>
    <property type="match status" value="2"/>
</dbReference>
<keyword evidence="3 4" id="KW-0418">Kinase</keyword>
<feature type="compositionally biased region" description="Basic and acidic residues" evidence="5">
    <location>
        <begin position="1"/>
        <end position="28"/>
    </location>
</feature>
<evidence type="ECO:0000256" key="2">
    <source>
        <dbReference type="ARBA" id="ARBA00022741"/>
    </source>
</evidence>
<dbReference type="Proteomes" id="UP000325440">
    <property type="component" value="Unassembled WGS sequence"/>
</dbReference>
<comment type="similarity">
    <text evidence="4">Belongs to the adenylate kinase family.</text>
</comment>
<dbReference type="GO" id="GO:0016787">
    <property type="term" value="F:hydrolase activity"/>
    <property type="evidence" value="ECO:0007669"/>
    <property type="project" value="UniProtKB-KW"/>
</dbReference>
<dbReference type="PRINTS" id="PR00094">
    <property type="entry name" value="ADENYLTKNASE"/>
</dbReference>
<keyword evidence="2" id="KW-0547">Nucleotide-binding</keyword>
<name>A0A5E4M905_9HEMI</name>
<dbReference type="InterPro" id="IPR027417">
    <property type="entry name" value="P-loop_NTPase"/>
</dbReference>
<sequence>MKISEDIKDRIPDEKNYKNGSKDRHSWDADDNNETYGNNGGTYSHEHGHVKFDTPKVPVIFVLGGPGSGKVTHCDNLMIEKRGIVHINMTDLLQQYTVGNDMEDFSKLSSVTVTEVLMLEIKMSPAAKTFLISGYPRNMRDVVEYTTKIKVVNGVILISWNQNVLERQIDYGAKLGHVVLSLARMELNNFYKNVTPVSDFYDQRSMLISVNGERNPTEVYNDFRSSVLQILSAHRTPVPVTVPNGNAVPVPPLKGDDVEHLDGSGVEHLDDDGVEHLDGDGVERPGDDGAERRPADRDAKRQRADRDTEPRPADRDAERRPADRGAKRRAGDMAAVHTPVSKTGDNESRPTKYPTVVCVVGGPGSNKSSLCQKVLMANTSWAHVSMGPILRSLASSQETLQAKISSGQIVEESIVHEILDAEMFKYKNAEGILMDGYPRTVGQLNYFEKKYAQRPKLILLDCSKLQLGRGRLDDSVSAFRRRLESFREQTLPMLKALDRDHRLTVVDGNTDEKNVQEKFMDTLKETMKGDNIPVYREDDAVLPHGPERTVEQAVIARPAVPRQNGFIPNSANDNNRVPHLRYNVRDMYAQIGPNDSVL</sequence>
<dbReference type="InterPro" id="IPR033690">
    <property type="entry name" value="Adenylat_kinase_CS"/>
</dbReference>
<feature type="compositionally biased region" description="Basic and acidic residues" evidence="5">
    <location>
        <begin position="274"/>
        <end position="331"/>
    </location>
</feature>
<evidence type="ECO:0000313" key="7">
    <source>
        <dbReference type="Proteomes" id="UP000325440"/>
    </source>
</evidence>
<dbReference type="OrthoDB" id="6436361at2759"/>
<evidence type="ECO:0000313" key="6">
    <source>
        <dbReference type="EMBL" id="VVC25871.1"/>
    </source>
</evidence>
<dbReference type="Gene3D" id="3.40.50.300">
    <property type="entry name" value="P-loop containing nucleotide triphosphate hydrolases"/>
    <property type="match status" value="2"/>
</dbReference>
<dbReference type="InterPro" id="IPR000850">
    <property type="entry name" value="Adenylat/UMP-CMP_kin"/>
</dbReference>
<feature type="region of interest" description="Disordered" evidence="5">
    <location>
        <begin position="238"/>
        <end position="350"/>
    </location>
</feature>
<reference evidence="6 7" key="1">
    <citation type="submission" date="2019-08" db="EMBL/GenBank/DDBJ databases">
        <authorList>
            <person name="Alioto T."/>
            <person name="Alioto T."/>
            <person name="Gomez Garrido J."/>
        </authorList>
    </citation>
    <scope>NUCLEOTIDE SEQUENCE [LARGE SCALE GENOMIC DNA]</scope>
</reference>
<evidence type="ECO:0000256" key="5">
    <source>
        <dbReference type="SAM" id="MobiDB-lite"/>
    </source>
</evidence>
<keyword evidence="1 4" id="KW-0808">Transferase</keyword>
<dbReference type="Pfam" id="PF00406">
    <property type="entry name" value="ADK"/>
    <property type="match status" value="2"/>
</dbReference>
<keyword evidence="6" id="KW-0378">Hydrolase</keyword>
<keyword evidence="7" id="KW-1185">Reference proteome</keyword>
<dbReference type="PANTHER" id="PTHR23359">
    <property type="entry name" value="NUCLEOTIDE KINASE"/>
    <property type="match status" value="1"/>
</dbReference>
<feature type="region of interest" description="Disordered" evidence="5">
    <location>
        <begin position="1"/>
        <end position="42"/>
    </location>
</feature>
<protein>
    <submittedName>
        <fullName evidence="6">Adenylate kinase, conserved site,P-loop containing nucleoside triphosphate hydrolase,Adenylate</fullName>
    </submittedName>
</protein>
<dbReference type="GO" id="GO:0019205">
    <property type="term" value="F:nucleobase-containing compound kinase activity"/>
    <property type="evidence" value="ECO:0007669"/>
    <property type="project" value="InterPro"/>
</dbReference>
<feature type="compositionally biased region" description="Basic and acidic residues" evidence="5">
    <location>
        <begin position="254"/>
        <end position="268"/>
    </location>
</feature>
<dbReference type="AlphaFoldDB" id="A0A5E4M905"/>
<evidence type="ECO:0000256" key="4">
    <source>
        <dbReference type="RuleBase" id="RU003330"/>
    </source>
</evidence>
<proteinExistence type="inferred from homology"/>
<dbReference type="SUPFAM" id="SSF52540">
    <property type="entry name" value="P-loop containing nucleoside triphosphate hydrolases"/>
    <property type="match status" value="2"/>
</dbReference>
<organism evidence="6 7">
    <name type="scientific">Cinara cedri</name>
    <dbReference type="NCBI Taxonomy" id="506608"/>
    <lineage>
        <taxon>Eukaryota</taxon>
        <taxon>Metazoa</taxon>
        <taxon>Ecdysozoa</taxon>
        <taxon>Arthropoda</taxon>
        <taxon>Hexapoda</taxon>
        <taxon>Insecta</taxon>
        <taxon>Pterygota</taxon>
        <taxon>Neoptera</taxon>
        <taxon>Paraneoptera</taxon>
        <taxon>Hemiptera</taxon>
        <taxon>Sternorrhyncha</taxon>
        <taxon>Aphidomorpha</taxon>
        <taxon>Aphidoidea</taxon>
        <taxon>Aphididae</taxon>
        <taxon>Lachninae</taxon>
        <taxon>Cinara</taxon>
    </lineage>
</organism>
<dbReference type="GO" id="GO:0005524">
    <property type="term" value="F:ATP binding"/>
    <property type="evidence" value="ECO:0007669"/>
    <property type="project" value="InterPro"/>
</dbReference>